<evidence type="ECO:0000256" key="1">
    <source>
        <dbReference type="ARBA" id="ARBA00022723"/>
    </source>
</evidence>
<proteinExistence type="predicted"/>
<dbReference type="InterPro" id="IPR000571">
    <property type="entry name" value="Znf_CCCH"/>
</dbReference>
<dbReference type="InterPro" id="IPR041367">
    <property type="entry name" value="Znf-CCCH_4"/>
</dbReference>
<dbReference type="Pfam" id="PF13087">
    <property type="entry name" value="AAA_12"/>
    <property type="match status" value="1"/>
</dbReference>
<dbReference type="InterPro" id="IPR045055">
    <property type="entry name" value="DNA2/NAM7-like"/>
</dbReference>
<dbReference type="EMBL" id="JAAAIL010000389">
    <property type="protein sequence ID" value="KAG0276248.1"/>
    <property type="molecule type" value="Genomic_DNA"/>
</dbReference>
<comment type="caution">
    <text evidence="7">The sequence shown here is derived from an EMBL/GenBank/DDBJ whole genome shotgun (WGS) entry which is preliminary data.</text>
</comment>
<dbReference type="Pfam" id="PF25396">
    <property type="entry name" value="ZNFX1"/>
    <property type="match status" value="1"/>
</dbReference>
<dbReference type="Pfam" id="PF13086">
    <property type="entry name" value="AAA_11"/>
    <property type="match status" value="1"/>
</dbReference>
<keyword evidence="8" id="KW-1185">Reference proteome</keyword>
<accession>A0AAD4DGI2</accession>
<organism evidence="7 8">
    <name type="scientific">Linnemannia exigua</name>
    <dbReference type="NCBI Taxonomy" id="604196"/>
    <lineage>
        <taxon>Eukaryota</taxon>
        <taxon>Fungi</taxon>
        <taxon>Fungi incertae sedis</taxon>
        <taxon>Mucoromycota</taxon>
        <taxon>Mortierellomycotina</taxon>
        <taxon>Mortierellomycetes</taxon>
        <taxon>Mortierellales</taxon>
        <taxon>Mortierellaceae</taxon>
        <taxon>Linnemannia</taxon>
    </lineage>
</organism>
<feature type="compositionally biased region" description="Pro residues" evidence="5">
    <location>
        <begin position="62"/>
        <end position="71"/>
    </location>
</feature>
<evidence type="ECO:0000256" key="5">
    <source>
        <dbReference type="SAM" id="MobiDB-lite"/>
    </source>
</evidence>
<dbReference type="GO" id="GO:0008270">
    <property type="term" value="F:zinc ion binding"/>
    <property type="evidence" value="ECO:0007669"/>
    <property type="project" value="UniProtKB-KW"/>
</dbReference>
<feature type="zinc finger region" description="C3H1-type" evidence="4">
    <location>
        <begin position="1"/>
        <end position="25"/>
    </location>
</feature>
<feature type="compositionally biased region" description="Basic and acidic residues" evidence="5">
    <location>
        <begin position="37"/>
        <end position="50"/>
    </location>
</feature>
<evidence type="ECO:0000256" key="4">
    <source>
        <dbReference type="PROSITE-ProRule" id="PRU00723"/>
    </source>
</evidence>
<dbReference type="SUPFAM" id="SSF90229">
    <property type="entry name" value="CCCH zinc finger"/>
    <property type="match status" value="1"/>
</dbReference>
<dbReference type="SUPFAM" id="SSF52540">
    <property type="entry name" value="P-loop containing nucleoside triphosphate hydrolases"/>
    <property type="match status" value="1"/>
</dbReference>
<dbReference type="GO" id="GO:0004386">
    <property type="term" value="F:helicase activity"/>
    <property type="evidence" value="ECO:0007669"/>
    <property type="project" value="InterPro"/>
</dbReference>
<dbReference type="FunFam" id="3.40.50.300:FF:001366">
    <property type="entry name" value="ATP binding protein, putative"/>
    <property type="match status" value="1"/>
</dbReference>
<evidence type="ECO:0000256" key="2">
    <source>
        <dbReference type="ARBA" id="ARBA00022771"/>
    </source>
</evidence>
<name>A0AAD4DGI2_9FUNG</name>
<dbReference type="CDD" id="cd18808">
    <property type="entry name" value="SF1_C_Upf1"/>
    <property type="match status" value="1"/>
</dbReference>
<evidence type="ECO:0000313" key="8">
    <source>
        <dbReference type="Proteomes" id="UP001194580"/>
    </source>
</evidence>
<dbReference type="Gene3D" id="3.40.50.300">
    <property type="entry name" value="P-loop containing nucleotide triphosphate hydrolases"/>
    <property type="match status" value="3"/>
</dbReference>
<dbReference type="CDD" id="cd06008">
    <property type="entry name" value="NF-X1-zinc-finger"/>
    <property type="match status" value="1"/>
</dbReference>
<dbReference type="GO" id="GO:0031048">
    <property type="term" value="P:regulatory ncRNA-mediated heterochromatin formation"/>
    <property type="evidence" value="ECO:0007669"/>
    <property type="project" value="TreeGrafter"/>
</dbReference>
<feature type="compositionally biased region" description="Basic and acidic residues" evidence="5">
    <location>
        <begin position="398"/>
        <end position="408"/>
    </location>
</feature>
<dbReference type="PANTHER" id="PTHR10887:SF341">
    <property type="entry name" value="NFX1-TYPE ZINC FINGER-CONTAINING PROTEIN 1"/>
    <property type="match status" value="1"/>
</dbReference>
<feature type="compositionally biased region" description="Low complexity" evidence="5">
    <location>
        <begin position="91"/>
        <end position="104"/>
    </location>
</feature>
<dbReference type="GO" id="GO:0031380">
    <property type="term" value="C:nuclear RNA-directed RNA polymerase complex"/>
    <property type="evidence" value="ECO:0007669"/>
    <property type="project" value="TreeGrafter"/>
</dbReference>
<dbReference type="InterPro" id="IPR027417">
    <property type="entry name" value="P-loop_NTPase"/>
</dbReference>
<dbReference type="InterPro" id="IPR047187">
    <property type="entry name" value="SF1_C_Upf1"/>
</dbReference>
<dbReference type="InterPro" id="IPR057373">
    <property type="entry name" value="ZNFX1"/>
</dbReference>
<dbReference type="Gene3D" id="4.10.1000.10">
    <property type="entry name" value="Zinc finger, CCCH-type"/>
    <property type="match status" value="1"/>
</dbReference>
<feature type="domain" description="C3H1-type" evidence="6">
    <location>
        <begin position="1"/>
        <end position="25"/>
    </location>
</feature>
<protein>
    <submittedName>
        <fullName evidence="7">NFX1-type zinc finger-containing protein 1</fullName>
    </submittedName>
</protein>
<dbReference type="InterPro" id="IPR041679">
    <property type="entry name" value="DNA2/NAM7-like_C"/>
</dbReference>
<keyword evidence="2 4" id="KW-0863">Zinc-finger</keyword>
<evidence type="ECO:0000256" key="3">
    <source>
        <dbReference type="ARBA" id="ARBA00022833"/>
    </source>
</evidence>
<dbReference type="PANTHER" id="PTHR10887">
    <property type="entry name" value="DNA2/NAM7 HELICASE FAMILY"/>
    <property type="match status" value="1"/>
</dbReference>
<feature type="region of interest" description="Disordered" evidence="5">
    <location>
        <begin position="18"/>
        <end position="141"/>
    </location>
</feature>
<feature type="region of interest" description="Disordered" evidence="5">
    <location>
        <begin position="398"/>
        <end position="418"/>
    </location>
</feature>
<dbReference type="PROSITE" id="PS50103">
    <property type="entry name" value="ZF_C3H1"/>
    <property type="match status" value="1"/>
</dbReference>
<keyword evidence="3 4" id="KW-0862">Zinc</keyword>
<evidence type="ECO:0000259" key="6">
    <source>
        <dbReference type="PROSITE" id="PS50103"/>
    </source>
</evidence>
<evidence type="ECO:0000313" key="7">
    <source>
        <dbReference type="EMBL" id="KAG0276248.1"/>
    </source>
</evidence>
<dbReference type="InterPro" id="IPR036855">
    <property type="entry name" value="Znf_CCCH_sf"/>
</dbReference>
<dbReference type="InterPro" id="IPR041677">
    <property type="entry name" value="DNA2/NAM7_AAA_11"/>
</dbReference>
<dbReference type="Proteomes" id="UP001194580">
    <property type="component" value="Unassembled WGS sequence"/>
</dbReference>
<dbReference type="AlphaFoldDB" id="A0AAD4DGI2"/>
<gene>
    <name evidence="7" type="primary">ZNFX1</name>
    <name evidence="7" type="ORF">BGZ95_007785</name>
</gene>
<keyword evidence="1 4" id="KW-0479">Metal-binding</keyword>
<sequence>MSCREFINTGSCRFGDSCKFAHSASGSSHPSKPNYRGSDRKANGRIKEEQFGWFDEVLTPKGPTPKSPTPKGPTSKSATPGKGASARSRQDQQTGSQQQQQQQQNHPTKNNRGSGGNNRNQRGGEGRNDNCSQQNQVKPKVIYADVQRPKPIMDSSWKQQLPKDNFRFQSVFPTDADINEDYPEPPENIVHKAYDSTEHYLETHFKLLRADCIFPVRDAIQSYRYGAVDDNDMTKYINVRPMALLFANIGLVHRMSFFVEGHRVNWRQSKRLIPGAIVCLSVDNFEHFRFATVVERDLEFLQNPRDLRIGIKFIKPDSQLDFDPDVCYTMIESMQGYFEAYQHVLRCLQDIDPSTLPFQPQLVGLEHELESPAYNHHNQRIRDDDYLVESLRKFPEVLKKNRRSESQKPSKPSEVQPSVMDAMQRMLTKEFAVVQGPPGTGKTFLGLLTTRILLEQFSTSTTGAIVVVCQTNHALDQFLEGIMTFEDRIIRLGSRSKSAIVTPRTLYNVRMHYKDNPTEARNDNIRNSAPVRFFKMKDKLEKDMVALLEELAVEYAPLSKFLELGIISQEQHDSFASDDWVNFSEPEEAPTARTWLQAAPHLQDPHNISVFDDASLQDDYVQEIDEEELQERVDEFISGNLLDEQKMSGNVVNVKPSIVRHLNDASVGDVQPYLRIPNVHDIPGHKRMGVYKIWLQRYQTTIIKKLGELNEKFNIIGENIRAGFRQNDAQILRTARVIGMTTTAASKYHDLLYVLKPKIMICEEASETMEAHITSALTPTVQHLILIGDHEQLRPSMSVDDLKAFNIDVSLFERLVTNHFPYSMLDCQRRMRPEIRKLIRPIYKNLWDHDSVCHYDNVRGMVDNLWFLTHDEPDMVGQNNSHINVHEVGVAAKLAAYLLQQDYEPHQITILTMYAGQRLKIMEKLRQSNAPGANEVRVSTVDGFQGEENDIIILSLVRSNSNNSIGFLKTSNRICVGLSRAKMGMYILGNAQLLKEQSKLWNTIITSLLKPNRRFKIGNRIELQCPRHPEMISLVGLEAEFDQVQNGGCSKPCGGVFPDCGHPCPFQCHAGDHAGMLCNHPCGKPLQCGNHFCSGNCSDRCRPCMTC</sequence>
<dbReference type="Pfam" id="PF18044">
    <property type="entry name" value="zf-CCCH_4"/>
    <property type="match status" value="1"/>
</dbReference>
<reference evidence="7" key="1">
    <citation type="journal article" date="2020" name="Fungal Divers.">
        <title>Resolving the Mortierellaceae phylogeny through synthesis of multi-gene phylogenetics and phylogenomics.</title>
        <authorList>
            <person name="Vandepol N."/>
            <person name="Liber J."/>
            <person name="Desiro A."/>
            <person name="Na H."/>
            <person name="Kennedy M."/>
            <person name="Barry K."/>
            <person name="Grigoriev I.V."/>
            <person name="Miller A.N."/>
            <person name="O'Donnell K."/>
            <person name="Stajich J.E."/>
            <person name="Bonito G."/>
        </authorList>
    </citation>
    <scope>NUCLEOTIDE SEQUENCE</scope>
    <source>
        <strain evidence="7">NRRL 28262</strain>
    </source>
</reference>